<organism evidence="5 6">
    <name type="scientific">Calocera cornea HHB12733</name>
    <dbReference type="NCBI Taxonomy" id="1353952"/>
    <lineage>
        <taxon>Eukaryota</taxon>
        <taxon>Fungi</taxon>
        <taxon>Dikarya</taxon>
        <taxon>Basidiomycota</taxon>
        <taxon>Agaricomycotina</taxon>
        <taxon>Dacrymycetes</taxon>
        <taxon>Dacrymycetales</taxon>
        <taxon>Dacrymycetaceae</taxon>
        <taxon>Calocera</taxon>
    </lineage>
</organism>
<dbReference type="InterPro" id="IPR001680">
    <property type="entry name" value="WD40_rpt"/>
</dbReference>
<proteinExistence type="predicted"/>
<dbReference type="InterPro" id="IPR045151">
    <property type="entry name" value="DCAF8"/>
</dbReference>
<dbReference type="Gene3D" id="2.130.10.10">
    <property type="entry name" value="YVTN repeat-like/Quinoprotein amine dehydrogenase"/>
    <property type="match status" value="2"/>
</dbReference>
<evidence type="ECO:0000313" key="5">
    <source>
        <dbReference type="EMBL" id="KZT55473.1"/>
    </source>
</evidence>
<feature type="compositionally biased region" description="Basic and acidic residues" evidence="4">
    <location>
        <begin position="482"/>
        <end position="493"/>
    </location>
</feature>
<feature type="repeat" description="WD" evidence="3">
    <location>
        <begin position="132"/>
        <end position="166"/>
    </location>
</feature>
<dbReference type="InterPro" id="IPR036322">
    <property type="entry name" value="WD40_repeat_dom_sf"/>
</dbReference>
<dbReference type="InterPro" id="IPR015943">
    <property type="entry name" value="WD40/YVTN_repeat-like_dom_sf"/>
</dbReference>
<dbReference type="SMART" id="SM00320">
    <property type="entry name" value="WD40"/>
    <property type="match status" value="5"/>
</dbReference>
<dbReference type="InParanoid" id="A0A165ET34"/>
<evidence type="ECO:0000313" key="6">
    <source>
        <dbReference type="Proteomes" id="UP000076842"/>
    </source>
</evidence>
<dbReference type="EMBL" id="KV423994">
    <property type="protein sequence ID" value="KZT55473.1"/>
    <property type="molecule type" value="Genomic_DNA"/>
</dbReference>
<dbReference type="GO" id="GO:0005737">
    <property type="term" value="C:cytoplasm"/>
    <property type="evidence" value="ECO:0007669"/>
    <property type="project" value="TreeGrafter"/>
</dbReference>
<dbReference type="PANTHER" id="PTHR15574">
    <property type="entry name" value="WD REPEAT DOMAIN-CONTAINING FAMILY"/>
    <property type="match status" value="1"/>
</dbReference>
<evidence type="ECO:0000256" key="4">
    <source>
        <dbReference type="SAM" id="MobiDB-lite"/>
    </source>
</evidence>
<feature type="compositionally biased region" description="Acidic residues" evidence="4">
    <location>
        <begin position="509"/>
        <end position="522"/>
    </location>
</feature>
<accession>A0A165ET34</accession>
<sequence length="532" mass="58662">MPSDLRGSSHLGKRRRSLVGLDPDLRGPALSTRSPRSPSGPSLVAAPGRPFMPSIRGNGLAADALRARRRAMDASLGSFLYSTKLRAHKSCVNALAFSKGEGRWLASGGDDRSVLLWDMHEDGEERQPRVRLRGHRSNIFTLSFNASNTHMYSGANDDIVLRYDLSRLENGAGTVLGTPDVVFLDQEGRINSVSAHPYNDHTFLSASEDGIIRFEDCREAVTTKGWVTNNVSFTDVKWHPTDGNLFLSTDERGRVILHDARTAFKSTPTPWREAAVTSYVTTLSIALGNDIEAITGPEASSVSFTSSGNMFAVEFLLYGPVLYSLSDPIPLLTLTGNTLPNGDPNPQGQRSYANKCTTKHGSFGGDEQGSLYYGTGSDDFRGYCWKIPPLETLLNKREEIEPSVWKTRSNVSMAFAKSKTSIKYLPERLLTPSYRLEGHKSIVNSLLFHPTQPMIATAGIERFVRLFTHFPTTPGQEPIEPGDTRELPAREDSSILSRALRGELTTETEFSDEEAPGAEDLEEMKTIRLFDQ</sequence>
<dbReference type="STRING" id="1353952.A0A165ET34"/>
<dbReference type="GO" id="GO:0045717">
    <property type="term" value="P:negative regulation of fatty acid biosynthetic process"/>
    <property type="evidence" value="ECO:0007669"/>
    <property type="project" value="TreeGrafter"/>
</dbReference>
<keyword evidence="2" id="KW-0677">Repeat</keyword>
<evidence type="ECO:0000256" key="2">
    <source>
        <dbReference type="ARBA" id="ARBA00022737"/>
    </source>
</evidence>
<dbReference type="PROSITE" id="PS50294">
    <property type="entry name" value="WD_REPEATS_REGION"/>
    <property type="match status" value="1"/>
</dbReference>
<dbReference type="PANTHER" id="PTHR15574:SF40">
    <property type="entry name" value="WD AND TETRATRICOPEPTIDE REPEATS PROTEIN 1"/>
    <property type="match status" value="1"/>
</dbReference>
<evidence type="ECO:0000256" key="1">
    <source>
        <dbReference type="ARBA" id="ARBA00022574"/>
    </source>
</evidence>
<feature type="region of interest" description="Disordered" evidence="4">
    <location>
        <begin position="471"/>
        <end position="532"/>
    </location>
</feature>
<feature type="compositionally biased region" description="Low complexity" evidence="4">
    <location>
        <begin position="31"/>
        <end position="42"/>
    </location>
</feature>
<name>A0A165ET34_9BASI</name>
<dbReference type="Pfam" id="PF00400">
    <property type="entry name" value="WD40"/>
    <property type="match status" value="3"/>
</dbReference>
<keyword evidence="6" id="KW-1185">Reference proteome</keyword>
<feature type="compositionally biased region" description="Basic and acidic residues" evidence="4">
    <location>
        <begin position="523"/>
        <end position="532"/>
    </location>
</feature>
<feature type="region of interest" description="Disordered" evidence="4">
    <location>
        <begin position="1"/>
        <end position="50"/>
    </location>
</feature>
<dbReference type="Proteomes" id="UP000076842">
    <property type="component" value="Unassembled WGS sequence"/>
</dbReference>
<dbReference type="AlphaFoldDB" id="A0A165ET34"/>
<dbReference type="GO" id="GO:0080008">
    <property type="term" value="C:Cul4-RING E3 ubiquitin ligase complex"/>
    <property type="evidence" value="ECO:0007669"/>
    <property type="project" value="TreeGrafter"/>
</dbReference>
<dbReference type="OrthoDB" id="4869960at2759"/>
<feature type="repeat" description="WD" evidence="3">
    <location>
        <begin position="436"/>
        <end position="467"/>
    </location>
</feature>
<feature type="repeat" description="WD" evidence="3">
    <location>
        <begin position="85"/>
        <end position="127"/>
    </location>
</feature>
<dbReference type="SUPFAM" id="SSF50978">
    <property type="entry name" value="WD40 repeat-like"/>
    <property type="match status" value="1"/>
</dbReference>
<dbReference type="PROSITE" id="PS00678">
    <property type="entry name" value="WD_REPEATS_1"/>
    <property type="match status" value="1"/>
</dbReference>
<reference evidence="5 6" key="1">
    <citation type="journal article" date="2016" name="Mol. Biol. Evol.">
        <title>Comparative Genomics of Early-Diverging Mushroom-Forming Fungi Provides Insights into the Origins of Lignocellulose Decay Capabilities.</title>
        <authorList>
            <person name="Nagy L.G."/>
            <person name="Riley R."/>
            <person name="Tritt A."/>
            <person name="Adam C."/>
            <person name="Daum C."/>
            <person name="Floudas D."/>
            <person name="Sun H."/>
            <person name="Yadav J.S."/>
            <person name="Pangilinan J."/>
            <person name="Larsson K.H."/>
            <person name="Matsuura K."/>
            <person name="Barry K."/>
            <person name="Labutti K."/>
            <person name="Kuo R."/>
            <person name="Ohm R.A."/>
            <person name="Bhattacharya S.S."/>
            <person name="Shirouzu T."/>
            <person name="Yoshinaga Y."/>
            <person name="Martin F.M."/>
            <person name="Grigoriev I.V."/>
            <person name="Hibbett D.S."/>
        </authorList>
    </citation>
    <scope>NUCLEOTIDE SEQUENCE [LARGE SCALE GENOMIC DNA]</scope>
    <source>
        <strain evidence="5 6">HHB12733</strain>
    </source>
</reference>
<evidence type="ECO:0000256" key="3">
    <source>
        <dbReference type="PROSITE-ProRule" id="PRU00221"/>
    </source>
</evidence>
<dbReference type="PROSITE" id="PS50082">
    <property type="entry name" value="WD_REPEATS_2"/>
    <property type="match status" value="3"/>
</dbReference>
<gene>
    <name evidence="5" type="ORF">CALCODRAFT_352429</name>
</gene>
<protein>
    <submittedName>
        <fullName evidence="5">WD40 repeat-like protein</fullName>
    </submittedName>
</protein>
<keyword evidence="1 3" id="KW-0853">WD repeat</keyword>
<dbReference type="InterPro" id="IPR019775">
    <property type="entry name" value="WD40_repeat_CS"/>
</dbReference>